<dbReference type="Proteomes" id="UP001338309">
    <property type="component" value="Unassembled WGS sequence"/>
</dbReference>
<evidence type="ECO:0000313" key="3">
    <source>
        <dbReference type="Proteomes" id="UP001338309"/>
    </source>
</evidence>
<dbReference type="RefSeq" id="WP_338224721.1">
    <property type="nucleotide sequence ID" value="NZ_BTPD01000008.1"/>
</dbReference>
<name>A0ABQ6PPZ6_9BACT</name>
<dbReference type="EMBL" id="BTPD01000008">
    <property type="protein sequence ID" value="GMQ30011.1"/>
    <property type="molecule type" value="Genomic_DNA"/>
</dbReference>
<feature type="region of interest" description="Disordered" evidence="1">
    <location>
        <begin position="1"/>
        <end position="57"/>
    </location>
</feature>
<feature type="compositionally biased region" description="Basic and acidic residues" evidence="1">
    <location>
        <begin position="25"/>
        <end position="49"/>
    </location>
</feature>
<protein>
    <submittedName>
        <fullName evidence="2">Uncharacterized protein</fullName>
    </submittedName>
</protein>
<proteinExistence type="predicted"/>
<organism evidence="2 3">
    <name type="scientific">Algoriphagus confluentis</name>
    <dbReference type="NCBI Taxonomy" id="1697556"/>
    <lineage>
        <taxon>Bacteria</taxon>
        <taxon>Pseudomonadati</taxon>
        <taxon>Bacteroidota</taxon>
        <taxon>Cytophagia</taxon>
        <taxon>Cytophagales</taxon>
        <taxon>Cyclobacteriaceae</taxon>
        <taxon>Algoriphagus</taxon>
    </lineage>
</organism>
<keyword evidence="3" id="KW-1185">Reference proteome</keyword>
<evidence type="ECO:0000256" key="1">
    <source>
        <dbReference type="SAM" id="MobiDB-lite"/>
    </source>
</evidence>
<evidence type="ECO:0000313" key="2">
    <source>
        <dbReference type="EMBL" id="GMQ30011.1"/>
    </source>
</evidence>
<sequence>MRKKVRKKPEPEEEMIPQVIEEKEEILSKKEKEGMTPVDKEKSEMKTSEPGKLMNPL</sequence>
<accession>A0ABQ6PPZ6</accession>
<reference evidence="2 3" key="1">
    <citation type="submission" date="2023-08" db="EMBL/GenBank/DDBJ databases">
        <title>Draft genome sequence of Algoriphagus confluentis.</title>
        <authorList>
            <person name="Takatani N."/>
            <person name="Hosokawa M."/>
            <person name="Sawabe T."/>
        </authorList>
    </citation>
    <scope>NUCLEOTIDE SEQUENCE [LARGE SCALE GENOMIC DNA]</scope>
    <source>
        <strain evidence="2 3">NBRC 111222</strain>
    </source>
</reference>
<gene>
    <name evidence="2" type="ORF">Aconfl_26540</name>
</gene>
<comment type="caution">
    <text evidence="2">The sequence shown here is derived from an EMBL/GenBank/DDBJ whole genome shotgun (WGS) entry which is preliminary data.</text>
</comment>